<feature type="transmembrane region" description="Helical" evidence="7">
    <location>
        <begin position="3109"/>
        <end position="3132"/>
    </location>
</feature>
<dbReference type="InterPro" id="IPR011050">
    <property type="entry name" value="Pectin_lyase_fold/virulence"/>
</dbReference>
<evidence type="ECO:0000259" key="8">
    <source>
        <dbReference type="PROSITE" id="PS50287"/>
    </source>
</evidence>
<feature type="transmembrane region" description="Helical" evidence="7">
    <location>
        <begin position="3081"/>
        <end position="3102"/>
    </location>
</feature>
<protein>
    <recommendedName>
        <fullName evidence="8">SRCR domain-containing protein</fullName>
    </recommendedName>
</protein>
<reference evidence="9" key="1">
    <citation type="journal article" date="2020" name="bioRxiv">
        <title>Comparative genomics of Chlamydomonas.</title>
        <authorList>
            <person name="Craig R.J."/>
            <person name="Hasan A.R."/>
            <person name="Ness R.W."/>
            <person name="Keightley P.D."/>
        </authorList>
    </citation>
    <scope>NUCLEOTIDE SEQUENCE</scope>
    <source>
        <strain evidence="9">SAG 7.73</strain>
    </source>
</reference>
<dbReference type="SMART" id="SM00202">
    <property type="entry name" value="SR"/>
    <property type="match status" value="1"/>
</dbReference>
<keyword evidence="7" id="KW-1133">Transmembrane helix</keyword>
<dbReference type="Pfam" id="PF00530">
    <property type="entry name" value="SRCR"/>
    <property type="match status" value="1"/>
</dbReference>
<evidence type="ECO:0000256" key="2">
    <source>
        <dbReference type="ARBA" id="ARBA00022737"/>
    </source>
</evidence>
<keyword evidence="5" id="KW-0325">Glycoprotein</keyword>
<comment type="caution">
    <text evidence="9">The sequence shown here is derived from an EMBL/GenBank/DDBJ whole genome shotgun (WGS) entry which is preliminary data.</text>
</comment>
<feature type="compositionally biased region" description="Low complexity" evidence="6">
    <location>
        <begin position="1313"/>
        <end position="1328"/>
    </location>
</feature>
<dbReference type="SUPFAM" id="SSF51126">
    <property type="entry name" value="Pectin lyase-like"/>
    <property type="match status" value="2"/>
</dbReference>
<dbReference type="PANTHER" id="PTHR19862">
    <property type="entry name" value="WD REPEAT-CONTAINING PROTEIN 48"/>
    <property type="match status" value="1"/>
</dbReference>
<sequence>MSGTRPPGLYSLSCYVIRCLLAILISRLLWSTAAQGPAIKLVNGSTPYEGRVEILLNGTYGTVCSDGFDVAEARVVCRMLGLPDTGAQALLNATFGPGTGPVWLTQLRCWGYESSLANCMAPFSSDSGCTHARDAGVRCVVPSPSPPPPPKPPYPPAPPPRPAVAPTICRIVMVPIVVGRYLMPHASTWSGVIAAPSQNNADWGIDISNQPYLIIRDSLLQDLPLSEAALLFTANVSTVSGASEIRGTRGGPGWSCMMLLYATRVPDRSLTLDMANVSMVDNAVTRVGFFATLGPTRENIGRFVGMGCLVLASGCPECSWDKAAVWGTYDSSGSAISISMRDVVFANNTGGMGVGLSNMDLPMASSFVNNTAVKWQGGAIYANRSIGRLELRSSVFEGNTASWGGGGVAVSEAGIGTLLLLEGSRMVHNSALLRGGAVSSAVDIANVTLDGGSWVEGNRAGQQGGALHAERGLGRLLLRGASRIANNSAAEGGGCVAVPSGSVTSVVLESGSALRGCVTQSGDGGALLAATGLRELLLSGGSEVTGNIAQDGNGGAVAVRKGDLSRISVTSGSRICSNSASGNGGALWLGAGSMANAAFAGRGTAVCNNTAGVNGGGIAVTSTGTSGGALSALMLTDGAELSGNTAQSGSGGGAWAAGGSVAVMLDGDGTAVRGNTASVSGGGLWFGGSISSVACRNASHISANTAFGGAGGALYVTGMLGSFVLDSRAALQDNAVLASDGGALWVGGAINAVDLGGSCSVSGNRALGSGAMLYAPEGVKSVRISGGCRLRNNVAGLNGGVMELRQLPALLAVEGGAIVVNNTARRGDGGAFRLRADGSRPPVNMTLRLSDCTLDSNNAGLSGGAVFLAADEASGVGDSTGSSSAAASSGASSSASGSSGSSNATAPVGANKLQADSSDTASSGAVAVWTVLMRNTSLARNTAGWAGGVIMAAAGRRTALAVRLSGSNVVGNRAGDGTSLVESVWRDGGALAFTGTTAAGGAWLEVGGYGSGSNGSAVDVDAVWGAAAATAAVVPGSCSVLLEDSAFRNSYSGGSGGAVLLSSCQALLWRCSFSGNQALQAAVASSGAWTAGTPGEPLSPSPAASLALGAVNDSGGVLELESCRLQLNTARSGAGGAVYVAAEAPLRLLHCQITQNRAAGQGGGVAVMPAAADTGSSDGYGSISGGGSMAVRLANNSAGLYGGGLASQPLAQLQQNVDTGSSSCSMGPLEMVSCDLQSNAADASGGGAYVQLLEACTSGVRMQDVVFAGNVAGQLGGGAAVVSAGAGSSATMNCAMEQQPRGQLERDGDGQDASSTPTDGGSSDSGAAPAAAAAAGVVIHGGAFSSNQADTSGGGLYLATACSLWMRGTVLEGNFAQQTGGALAQALPATAGSTRAFAAVAAATAFAMGAGGSDAIGASPRIAAAGSLVLEAVAVTGNVVRGSGGGVHVATLSGVRVINSTFTQNSADQQGGAFAAVQPVLGAPATAAPAGAEGAAGMEFRSSRFHGNRAEGGSGGAIYSSQSTSGDVHLHGSTLTSNTAGHSGGAVAVVPATYAASRGGQQGIVLVAGCDLSANTATRGFGGAIFVAAGIAASIRGSNVTSNVAGQDGAGMAVVLTAGTVGETGLQPGMSALPAAAPLDVWQCRFESNAAAGSGGGLAWAAPGRMSVTDSVFVLNSGMEGSGGGVAAFPPDYYIRSYLLTDAAASGVAAGVGGAPAVIEVQRCRFAMNRAAALGGGLHVTLSTLSSGSTSDAVSSNGSSGGVLTAADVRDSTFEGNAAGTGGGGLSVLCPQELCASSYARRRRRRRLHSDGSAADPTAGLAQVQLWSVAFLSNNVTGTIVATSSGGAAAAPAASASTVGASIAVALQGGIAAAGGGAAIDGSLRAALHNVTLSDNSVVLPAGVASVAAGGSSTAGTSALGASGPGGGGGLYVGRGSAVALYSSTFSNNSVLGSSSVSWMSGSGGGGGILATNCSVLLLASTVVTGGTSRGAAGGGILAAGCCAVVAAGGRVWQSTAATGGGMFITGHASADATSYTCGGWHASNARGTLALLHGVTLSRNTAAAGGTGIMGSTDSSGASASSSTASYEGYGGGLMVEGVKLQVQVELVNGLGLRVPEDDAWTVTAQLSIEPVSNATTAKGAPAGSSASVLLSPLSDAPATGAGADAAAAADTSSLLVLGGGEGSAPAVLESRTLEVAVRGGMAEWDQVLASGWPGEYELVVAAVAVSGIGVQVAPLRQPVLLLPCGLGGAVIVPQPGYWHSAANSTAVHRCPKAQACRWPDSSTHAPSTSISFGSFLHINMGSSATTATQQVFGANLNASSSAAGAFLAAATDRRSRVLLQCQQQWYASRPVGGPALAALEAAAVAVTRAAAAGINGSTSNGSSGLADLASSACFLWGLSEADARSYMQLQCAPGYTGPLCGACQPGYFLTSDLSCAQCLSVSATAVLLTLGMLANAALILYTAITNLSDGGTYAAQHPDKVTAADVLKVAIVHMQYFIIISRLNIDWPDVILRFQGTLAAVTGAQGKFLSSPSCLNPDAGPHEQARAYLLSSLTTPAVVITLVSVSWICSSSMHYQRQAPVTDAKLLLALAAQKLAAATTSDMPTAFALSPAAARTNPASTSGLASAASVRKRLALLGSRISLPQPPPSVAAAAALIRESAATRASSSGRAPELGSAGAGPQPFRMQLAYTLSSRLGTAASAAATSQRMDPQPPTAKLKPALADTLSASGSLLLPRMSLANAASASEVVDFADTLEASGDNDTGIDLAVPVITLAGEAADDGTRRGYQLGPEPAALLVAAASVGLRAVAMPPGAYWNAGSQHAASNDPAAAFGGPMSAGGKDTEAFGGDRVPSFEDALPYPDVISPGDVYLIRKGATEAIVAAGMLPGADSGGIEGKDGTVGAAVRNLARSVTLEGMAAAATLGAVDVAIGLPSQLRTLVVTALTVLYAGWSQAALSIFACRTIDSAGGSGPFPELQQATWPYGYWMRDMSQQCYAGPHAAVYVPIGIAAVLLVCVAPPLASFAMLWRVRHTLDEPETQAIYGFLYLRYKRRFFYWDPVVQLQTLSLVAVDVFGRGLPVLQQSLLLLLGFNIIAAINMTAAPVRCRLLLVLEFLSLGVLSSTVTLGLFFIEPSQSPTGADGAAIGVTILLLNSALLFTMLLMLLSNYRQAVVDRCRVWWLGLQRALHLVSADARAQRKHMLQQRQLGRSGNGSGTSGSLGKLGQPLGAAAGRAGPGIPSVEEGGFYSANSLIVGDRHSAEMAQTSSCSTAAAFAQWPQAVPLTQQLLAAALRSSRRGDALSVTAGAREPAVVDFRTDAVE</sequence>
<keyword evidence="7" id="KW-0472">Membrane</keyword>
<accession>A0A835WFS5</accession>
<dbReference type="GO" id="GO:0000724">
    <property type="term" value="P:double-strand break repair via homologous recombination"/>
    <property type="evidence" value="ECO:0007669"/>
    <property type="project" value="TreeGrafter"/>
</dbReference>
<evidence type="ECO:0000256" key="6">
    <source>
        <dbReference type="SAM" id="MobiDB-lite"/>
    </source>
</evidence>
<dbReference type="GO" id="GO:0043130">
    <property type="term" value="F:ubiquitin binding"/>
    <property type="evidence" value="ECO:0007669"/>
    <property type="project" value="TreeGrafter"/>
</dbReference>
<feature type="region of interest" description="Disordered" evidence="6">
    <location>
        <begin position="878"/>
        <end position="906"/>
    </location>
</feature>
<evidence type="ECO:0000313" key="10">
    <source>
        <dbReference type="Proteomes" id="UP000650467"/>
    </source>
</evidence>
<dbReference type="InterPro" id="IPR051246">
    <property type="entry name" value="WDR48"/>
</dbReference>
<feature type="transmembrane region" description="Helical" evidence="7">
    <location>
        <begin position="3144"/>
        <end position="3166"/>
    </location>
</feature>
<dbReference type="Proteomes" id="UP000650467">
    <property type="component" value="Unassembled WGS sequence"/>
</dbReference>
<dbReference type="EMBL" id="JAEHOC010000001">
    <property type="protein sequence ID" value="KAG2446280.1"/>
    <property type="molecule type" value="Genomic_DNA"/>
</dbReference>
<keyword evidence="4" id="KW-0675">Receptor</keyword>
<dbReference type="InterPro" id="IPR036772">
    <property type="entry name" value="SRCR-like_dom_sf"/>
</dbReference>
<evidence type="ECO:0000256" key="5">
    <source>
        <dbReference type="ARBA" id="ARBA00023180"/>
    </source>
</evidence>
<dbReference type="PROSITE" id="PS50287">
    <property type="entry name" value="SRCR_2"/>
    <property type="match status" value="1"/>
</dbReference>
<evidence type="ECO:0000256" key="1">
    <source>
        <dbReference type="ARBA" id="ARBA00022729"/>
    </source>
</evidence>
<evidence type="ECO:0000256" key="3">
    <source>
        <dbReference type="ARBA" id="ARBA00023157"/>
    </source>
</evidence>
<organism evidence="9 10">
    <name type="scientific">Chlamydomonas incerta</name>
    <dbReference type="NCBI Taxonomy" id="51695"/>
    <lineage>
        <taxon>Eukaryota</taxon>
        <taxon>Viridiplantae</taxon>
        <taxon>Chlorophyta</taxon>
        <taxon>core chlorophytes</taxon>
        <taxon>Chlorophyceae</taxon>
        <taxon>CS clade</taxon>
        <taxon>Chlamydomonadales</taxon>
        <taxon>Chlamydomonadaceae</taxon>
        <taxon>Chlamydomonas</taxon>
    </lineage>
</organism>
<gene>
    <name evidence="9" type="ORF">HXX76_000869</name>
</gene>
<dbReference type="PANTHER" id="PTHR19862:SF14">
    <property type="entry name" value="WD REPEAT-CONTAINING PROTEIN 48"/>
    <property type="match status" value="1"/>
</dbReference>
<dbReference type="GO" id="GO:0016020">
    <property type="term" value="C:membrane"/>
    <property type="evidence" value="ECO:0007669"/>
    <property type="project" value="InterPro"/>
</dbReference>
<dbReference type="FunFam" id="3.10.250.10:FF:000007">
    <property type="entry name" value="Soluble scavenger receptor cysteine-rich domain-containing protein SSC5D"/>
    <property type="match status" value="1"/>
</dbReference>
<keyword evidence="1" id="KW-0732">Signal</keyword>
<dbReference type="SMART" id="SM00710">
    <property type="entry name" value="PbH1"/>
    <property type="match status" value="23"/>
</dbReference>
<feature type="transmembrane region" description="Helical" evidence="7">
    <location>
        <begin position="3002"/>
        <end position="3023"/>
    </location>
</feature>
<dbReference type="OrthoDB" id="548667at2759"/>
<name>A0A835WFS5_CHLIN</name>
<keyword evidence="10" id="KW-1185">Reference proteome</keyword>
<proteinExistence type="predicted"/>
<keyword evidence="7" id="KW-0812">Transmembrane</keyword>
<feature type="region of interest" description="Disordered" evidence="6">
    <location>
        <begin position="1298"/>
        <end position="1328"/>
    </location>
</feature>
<dbReference type="SUPFAM" id="SSF56487">
    <property type="entry name" value="SRCR-like"/>
    <property type="match status" value="1"/>
</dbReference>
<dbReference type="InterPro" id="IPR001190">
    <property type="entry name" value="SRCR"/>
</dbReference>
<dbReference type="InterPro" id="IPR006626">
    <property type="entry name" value="PbH1"/>
</dbReference>
<evidence type="ECO:0000256" key="4">
    <source>
        <dbReference type="ARBA" id="ARBA00023170"/>
    </source>
</evidence>
<evidence type="ECO:0000313" key="9">
    <source>
        <dbReference type="EMBL" id="KAG2446280.1"/>
    </source>
</evidence>
<feature type="domain" description="SRCR" evidence="8">
    <location>
        <begin position="39"/>
        <end position="140"/>
    </location>
</feature>
<feature type="compositionally biased region" description="Low complexity" evidence="6">
    <location>
        <begin position="878"/>
        <end position="902"/>
    </location>
</feature>
<keyword evidence="2" id="KW-0677">Repeat</keyword>
<evidence type="ECO:0000256" key="7">
    <source>
        <dbReference type="SAM" id="Phobius"/>
    </source>
</evidence>
<dbReference type="Gene3D" id="3.10.250.10">
    <property type="entry name" value="SRCR-like domain"/>
    <property type="match status" value="1"/>
</dbReference>
<dbReference type="PRINTS" id="PR00258">
    <property type="entry name" value="SPERACTRCPTR"/>
</dbReference>
<keyword evidence="3" id="KW-1015">Disulfide bond</keyword>